<evidence type="ECO:0000313" key="3">
    <source>
        <dbReference type="EMBL" id="QJW93117.1"/>
    </source>
</evidence>
<dbReference type="GO" id="GO:0003677">
    <property type="term" value="F:DNA binding"/>
    <property type="evidence" value="ECO:0007669"/>
    <property type="project" value="InterPro"/>
</dbReference>
<feature type="region of interest" description="Disordered" evidence="1">
    <location>
        <begin position="67"/>
        <end position="89"/>
    </location>
</feature>
<dbReference type="SUPFAM" id="SSF47413">
    <property type="entry name" value="lambda repressor-like DNA-binding domains"/>
    <property type="match status" value="1"/>
</dbReference>
<dbReference type="Gene3D" id="1.10.260.40">
    <property type="entry name" value="lambda repressor-like DNA-binding domains"/>
    <property type="match status" value="1"/>
</dbReference>
<evidence type="ECO:0000313" key="4">
    <source>
        <dbReference type="Proteomes" id="UP000503447"/>
    </source>
</evidence>
<evidence type="ECO:0000259" key="2">
    <source>
        <dbReference type="PROSITE" id="PS50943"/>
    </source>
</evidence>
<dbReference type="PROSITE" id="PS50943">
    <property type="entry name" value="HTH_CROC1"/>
    <property type="match status" value="1"/>
</dbReference>
<keyword evidence="4" id="KW-1185">Reference proteome</keyword>
<dbReference type="SMART" id="SM00530">
    <property type="entry name" value="HTH_XRE"/>
    <property type="match status" value="1"/>
</dbReference>
<dbReference type="Pfam" id="PF01381">
    <property type="entry name" value="HTH_3"/>
    <property type="match status" value="1"/>
</dbReference>
<dbReference type="InterPro" id="IPR001387">
    <property type="entry name" value="Cro/C1-type_HTH"/>
</dbReference>
<dbReference type="EMBL" id="CP053452">
    <property type="protein sequence ID" value="QJW93117.1"/>
    <property type="molecule type" value="Genomic_DNA"/>
</dbReference>
<dbReference type="InterPro" id="IPR010982">
    <property type="entry name" value="Lambda_DNA-bd_dom_sf"/>
</dbReference>
<sequence length="89" mass="9574">MTFAEKLRELRDAKGLSEAKLADASGLPFGTVHVYAIGRRRPSFAAVVKLAKALGVTCEAFAECDDIAGEDEEEKKPEKPAPKKKGGKK</sequence>
<proteinExistence type="predicted"/>
<reference evidence="4" key="1">
    <citation type="submission" date="2020-05" db="EMBL/GenBank/DDBJ databases">
        <title>Frigoriglobus tundricola gen. nov., sp. nov., a psychrotolerant cellulolytic planctomycete of the family Gemmataceae with two divergent copies of 16S rRNA gene.</title>
        <authorList>
            <person name="Kulichevskaya I.S."/>
            <person name="Ivanova A.A."/>
            <person name="Naumoff D.G."/>
            <person name="Beletsky A.V."/>
            <person name="Rijpstra W.I.C."/>
            <person name="Sinninghe Damste J.S."/>
            <person name="Mardanov A.V."/>
            <person name="Ravin N.V."/>
            <person name="Dedysh S.N."/>
        </authorList>
    </citation>
    <scope>NUCLEOTIDE SEQUENCE [LARGE SCALE GENOMIC DNA]</scope>
    <source>
        <strain evidence="4">PL17</strain>
    </source>
</reference>
<dbReference type="AlphaFoldDB" id="A0A6M5YGG9"/>
<dbReference type="CDD" id="cd00093">
    <property type="entry name" value="HTH_XRE"/>
    <property type="match status" value="1"/>
</dbReference>
<accession>A0A6M5YGG9</accession>
<protein>
    <recommendedName>
        <fullName evidence="2">HTH cro/C1-type domain-containing protein</fullName>
    </recommendedName>
</protein>
<gene>
    <name evidence="3" type="ORF">FTUN_0620</name>
</gene>
<dbReference type="KEGG" id="ftj:FTUN_0620"/>
<dbReference type="RefSeq" id="WP_171469380.1">
    <property type="nucleotide sequence ID" value="NZ_CP053452.2"/>
</dbReference>
<name>A0A6M5YGG9_9BACT</name>
<dbReference type="Proteomes" id="UP000503447">
    <property type="component" value="Chromosome"/>
</dbReference>
<evidence type="ECO:0000256" key="1">
    <source>
        <dbReference type="SAM" id="MobiDB-lite"/>
    </source>
</evidence>
<feature type="domain" description="HTH cro/C1-type" evidence="2">
    <location>
        <begin position="7"/>
        <end position="61"/>
    </location>
</feature>
<organism evidence="3 4">
    <name type="scientific">Frigoriglobus tundricola</name>
    <dbReference type="NCBI Taxonomy" id="2774151"/>
    <lineage>
        <taxon>Bacteria</taxon>
        <taxon>Pseudomonadati</taxon>
        <taxon>Planctomycetota</taxon>
        <taxon>Planctomycetia</taxon>
        <taxon>Gemmatales</taxon>
        <taxon>Gemmataceae</taxon>
        <taxon>Frigoriglobus</taxon>
    </lineage>
</organism>